<accession>A0ABT3QFV6</accession>
<evidence type="ECO:0000256" key="6">
    <source>
        <dbReference type="ARBA" id="ARBA00031445"/>
    </source>
</evidence>
<protein>
    <recommendedName>
        <fullName evidence="4 8">3-deoxy-D-manno-octulosonic acid transferase</fullName>
        <shortName evidence="8">Kdo transferase</shortName>
        <ecNumber evidence="3 8">2.4.99.12</ecNumber>
    </recommendedName>
    <alternativeName>
        <fullName evidence="6 8">Lipid IV(A) 3-deoxy-D-manno-octulosonic acid transferase</fullName>
    </alternativeName>
</protein>
<dbReference type="Gene3D" id="3.40.50.2000">
    <property type="entry name" value="Glycogen Phosphorylase B"/>
    <property type="match status" value="1"/>
</dbReference>
<comment type="function">
    <text evidence="1 8">Involved in lipopolysaccharide (LPS) biosynthesis. Catalyzes the transfer of 3-deoxy-D-manno-octulosonate (Kdo) residue(s) from CMP-Kdo to lipid IV(A), the tetraacyldisaccharide-1,4'-bisphosphate precursor of lipid A.</text>
</comment>
<keyword evidence="8" id="KW-0472">Membrane</keyword>
<dbReference type="InterPro" id="IPR039901">
    <property type="entry name" value="Kdotransferase"/>
</dbReference>
<organism evidence="11 12">
    <name type="scientific">Acetobacter thailandicus</name>
    <dbReference type="NCBI Taxonomy" id="1502842"/>
    <lineage>
        <taxon>Bacteria</taxon>
        <taxon>Pseudomonadati</taxon>
        <taxon>Pseudomonadota</taxon>
        <taxon>Alphaproteobacteria</taxon>
        <taxon>Acetobacterales</taxon>
        <taxon>Acetobacteraceae</taxon>
        <taxon>Acetobacter</taxon>
    </lineage>
</organism>
<proteinExistence type="inferred from homology"/>
<keyword evidence="5 8" id="KW-0808">Transferase</keyword>
<comment type="catalytic activity">
    <reaction evidence="7 8">
        <text>lipid IVA (E. coli) + CMP-3-deoxy-beta-D-manno-octulosonate = alpha-Kdo-(2-&gt;6)-lipid IVA (E. coli) + CMP + H(+)</text>
        <dbReference type="Rhea" id="RHEA:28066"/>
        <dbReference type="ChEBI" id="CHEBI:15378"/>
        <dbReference type="ChEBI" id="CHEBI:58603"/>
        <dbReference type="ChEBI" id="CHEBI:60364"/>
        <dbReference type="ChEBI" id="CHEBI:60377"/>
        <dbReference type="ChEBI" id="CHEBI:85987"/>
        <dbReference type="EC" id="2.4.99.12"/>
    </reaction>
</comment>
<evidence type="ECO:0000259" key="10">
    <source>
        <dbReference type="Pfam" id="PF04413"/>
    </source>
</evidence>
<sequence length="588" mass="64679">MNVLISRNSDGRLIAEIVRKWQVGSIAGSSDRKGKNKGGAAAIRRMRACLKNGSLVTITPDGPRGPRRVVQQGVMAIASMADKPVVPVGASCLNFRLKSWDKMFFPLPFGRGVFVCGDPIYPDRKNEKATHQLTESLTRQMTLAEEKRRSSKTAQNFSFIKPVKVVPSRLWYGAASVLSPALPFLLRWRQSKGKELPSRVREKMGFATCSRPSGKVIWFHAASVGEVVSVLPLVESCLTYNPDCHALVTTGTVTAAQLVEKRKNTLKTNNNIIHQFVPFDVPRWGKRFLSYWQPQVAVFTESELWPNLFGLCHAKNLPVILVNGRMSERSLATWSKAPDVIRRMLERCRWVFPRSAQDKAHFSAFGRLNYGPTGDIKMAAPPLPVDEKALLQVKKCTEGRPVFLAASTHEGEEEIILQAAAFARKKIPQLLTVIVPRHPERGNVVAALAGGAPRRSMGALPDSTMPVWVCDTLDELGLFYRVSDCVFIGNSLEEVKGHGGGHNPLEPARLDNALATGPLIQNFTDAFEMLGQSVTVTRSAESLAEWVISVLSDKQVMMARAVAAKEAIAGHSGLLMTLTEKIMALVQA</sequence>
<comment type="caution">
    <text evidence="11">The sequence shown here is derived from an EMBL/GenBank/DDBJ whole genome shotgun (WGS) entry which is preliminary data.</text>
</comment>
<dbReference type="InterPro" id="IPR038107">
    <property type="entry name" value="Glycos_transf_N_sf"/>
</dbReference>
<name>A0ABT3QFV6_9PROT</name>
<keyword evidence="8" id="KW-0448">Lipopolysaccharide biosynthesis</keyword>
<evidence type="ECO:0000259" key="9">
    <source>
        <dbReference type="Pfam" id="PF04028"/>
    </source>
</evidence>
<dbReference type="Pfam" id="PF04028">
    <property type="entry name" value="DUF374"/>
    <property type="match status" value="1"/>
</dbReference>
<evidence type="ECO:0000256" key="1">
    <source>
        <dbReference type="ARBA" id="ARBA00003394"/>
    </source>
</evidence>
<feature type="domain" description="3-deoxy-D-manno-octulosonic-acid transferase N-terminal" evidence="10">
    <location>
        <begin position="199"/>
        <end position="379"/>
    </location>
</feature>
<keyword evidence="12" id="KW-1185">Reference proteome</keyword>
<keyword evidence="8" id="KW-1003">Cell membrane</keyword>
<evidence type="ECO:0000256" key="3">
    <source>
        <dbReference type="ARBA" id="ARBA00012621"/>
    </source>
</evidence>
<evidence type="ECO:0000256" key="8">
    <source>
        <dbReference type="RuleBase" id="RU365103"/>
    </source>
</evidence>
<evidence type="ECO:0000313" key="12">
    <source>
        <dbReference type="Proteomes" id="UP001301152"/>
    </source>
</evidence>
<dbReference type="InterPro" id="IPR007507">
    <property type="entry name" value="Glycos_transf_N"/>
</dbReference>
<comment type="pathway">
    <text evidence="2 8">Bacterial outer membrane biogenesis; LPS core biosynthesis.</text>
</comment>
<dbReference type="Gene3D" id="3.40.50.11720">
    <property type="entry name" value="3-Deoxy-D-manno-octulosonic-acid transferase, N-terminal domain"/>
    <property type="match status" value="1"/>
</dbReference>
<evidence type="ECO:0000256" key="7">
    <source>
        <dbReference type="ARBA" id="ARBA00049183"/>
    </source>
</evidence>
<comment type="subcellular location">
    <subcellularLocation>
        <location evidence="8">Cell membrane</location>
    </subcellularLocation>
</comment>
<dbReference type="Proteomes" id="UP001301152">
    <property type="component" value="Unassembled WGS sequence"/>
</dbReference>
<evidence type="ECO:0000256" key="2">
    <source>
        <dbReference type="ARBA" id="ARBA00004713"/>
    </source>
</evidence>
<evidence type="ECO:0000256" key="4">
    <source>
        <dbReference type="ARBA" id="ARBA00019077"/>
    </source>
</evidence>
<feature type="domain" description="DUF374" evidence="9">
    <location>
        <begin position="2"/>
        <end position="67"/>
    </location>
</feature>
<dbReference type="Pfam" id="PF04413">
    <property type="entry name" value="Glycos_transf_N"/>
    <property type="match status" value="1"/>
</dbReference>
<dbReference type="EMBL" id="JAPIUZ010000004">
    <property type="protein sequence ID" value="MCX2564164.1"/>
    <property type="molecule type" value="Genomic_DNA"/>
</dbReference>
<dbReference type="PANTHER" id="PTHR42755:SF1">
    <property type="entry name" value="3-DEOXY-D-MANNO-OCTULOSONIC ACID TRANSFERASE, MITOCHONDRIAL-RELATED"/>
    <property type="match status" value="1"/>
</dbReference>
<comment type="similarity">
    <text evidence="8">Belongs to the glycosyltransferase group 1 family.</text>
</comment>
<dbReference type="EC" id="2.4.99.12" evidence="3 8"/>
<evidence type="ECO:0000313" key="11">
    <source>
        <dbReference type="EMBL" id="MCX2564164.1"/>
    </source>
</evidence>
<dbReference type="InterPro" id="IPR007172">
    <property type="entry name" value="DUF374"/>
</dbReference>
<evidence type="ECO:0000256" key="5">
    <source>
        <dbReference type="ARBA" id="ARBA00022679"/>
    </source>
</evidence>
<reference evidence="11 12" key="1">
    <citation type="submission" date="2022-11" db="EMBL/GenBank/DDBJ databases">
        <title>Genome sequencing of Acetobacter type strain.</title>
        <authorList>
            <person name="Heo J."/>
            <person name="Lee D."/>
            <person name="Han B.-H."/>
            <person name="Hong S.-B."/>
            <person name="Kwon S.-W."/>
        </authorList>
    </citation>
    <scope>NUCLEOTIDE SEQUENCE [LARGE SCALE GENOMIC DNA]</scope>
    <source>
        <strain evidence="11 12">KACC 21253</strain>
    </source>
</reference>
<dbReference type="PANTHER" id="PTHR42755">
    <property type="entry name" value="3-DEOXY-MANNO-OCTULOSONATE CYTIDYLYLTRANSFERASE"/>
    <property type="match status" value="1"/>
</dbReference>
<gene>
    <name evidence="11" type="ORF">OQ497_09350</name>
</gene>